<reference evidence="1" key="2">
    <citation type="submission" date="2022-06" db="UniProtKB">
        <authorList>
            <consortium name="EnsemblMetazoa"/>
        </authorList>
    </citation>
    <scope>IDENTIFICATION</scope>
    <source>
        <strain evidence="1">DF5081</strain>
    </source>
</reference>
<sequence>MLFWVDVFEKILCWVGLRIYIVNRLEPGNGKGNWGSFTSKAVPYFMLTSDKRTPMCNCDRQRKNHRRY</sequence>
<proteinExistence type="predicted"/>
<dbReference type="Proteomes" id="UP000005237">
    <property type="component" value="Unassembled WGS sequence"/>
</dbReference>
<dbReference type="AlphaFoldDB" id="A0A8R1IAI3"/>
<evidence type="ECO:0000313" key="1">
    <source>
        <dbReference type="EnsemblMetazoa" id="CJA31906.1"/>
    </source>
</evidence>
<protein>
    <submittedName>
        <fullName evidence="1">Uncharacterized protein</fullName>
    </submittedName>
</protein>
<evidence type="ECO:0000313" key="2">
    <source>
        <dbReference type="Proteomes" id="UP000005237"/>
    </source>
</evidence>
<name>A0A8R1IAI3_CAEJA</name>
<organism evidence="1 2">
    <name type="scientific">Caenorhabditis japonica</name>
    <dbReference type="NCBI Taxonomy" id="281687"/>
    <lineage>
        <taxon>Eukaryota</taxon>
        <taxon>Metazoa</taxon>
        <taxon>Ecdysozoa</taxon>
        <taxon>Nematoda</taxon>
        <taxon>Chromadorea</taxon>
        <taxon>Rhabditida</taxon>
        <taxon>Rhabditina</taxon>
        <taxon>Rhabditomorpha</taxon>
        <taxon>Rhabditoidea</taxon>
        <taxon>Rhabditidae</taxon>
        <taxon>Peloderinae</taxon>
        <taxon>Caenorhabditis</taxon>
    </lineage>
</organism>
<reference evidence="2" key="1">
    <citation type="submission" date="2010-08" db="EMBL/GenBank/DDBJ databases">
        <authorList>
            <consortium name="Caenorhabditis japonica Sequencing Consortium"/>
            <person name="Wilson R.K."/>
        </authorList>
    </citation>
    <scope>NUCLEOTIDE SEQUENCE [LARGE SCALE GENOMIC DNA]</scope>
    <source>
        <strain evidence="2">DF5081</strain>
    </source>
</reference>
<keyword evidence="2" id="KW-1185">Reference proteome</keyword>
<accession>A0A8R1IAI3</accession>
<dbReference type="EnsemblMetazoa" id="CJA31906.1">
    <property type="protein sequence ID" value="CJA31906.1"/>
    <property type="gene ID" value="WBGene00207753"/>
</dbReference>